<dbReference type="EMBL" id="JACORU010000002">
    <property type="protein sequence ID" value="MBC5764525.1"/>
    <property type="molecule type" value="Genomic_DNA"/>
</dbReference>
<dbReference type="SMART" id="SM01210">
    <property type="entry name" value="GARS_C"/>
    <property type="match status" value="1"/>
</dbReference>
<sequence>MKVLVIGGGGREHALAWKLAQSEKVQKVYVAPGNGGTALDPALENVPITDNVKLREWAQAEKIALTVVGPEGPLAAGVVDEFRAHGLRIFGPTQKAAQLESSKAFSKAFMKRHNIPTAEYETFSDAAAAHAYVDRKGAPIVVKADGLAAGKGVVVAVTKDEAHEAIDFMLVDNKLGVQHNEGGARVVIEEFLQGEEASFIVLCDGHNVVALATSQDHKRLLDNDEGPNTGGMGAYSPAPVVTPEVHGRAMREIILPTIKGMEQDGIPFTGFLYAGLMIDKDGHPKTLEFNTRMGDPETQPIMMRLKSDLYDVMMAATSGTLDTVQLDWDRRTALGVVMAAEGYPMNPRKGDVITGLPKAAEDVVVFHAGTAPKDGKTITSGGRVLCVTALADGVKAAQHRAYEVADAIKFKGAQYRRDIGHRAVKSHD</sequence>
<dbReference type="GO" id="GO:0006189">
    <property type="term" value="P:'de novo' IMP biosynthetic process"/>
    <property type="evidence" value="ECO:0007669"/>
    <property type="project" value="UniProtKB-UniRule"/>
</dbReference>
<dbReference type="Gene3D" id="3.30.1490.20">
    <property type="entry name" value="ATP-grasp fold, A domain"/>
    <property type="match status" value="1"/>
</dbReference>
<reference evidence="18" key="1">
    <citation type="submission" date="2020-08" db="EMBL/GenBank/DDBJ databases">
        <title>Ramlibacter sp. GTP1 16S ribosomal RNA gene genome sequencing and assembly.</title>
        <authorList>
            <person name="Kang M."/>
        </authorList>
    </citation>
    <scope>NUCLEOTIDE SEQUENCE</scope>
    <source>
        <strain evidence="18">GTP1</strain>
    </source>
</reference>
<keyword evidence="11" id="KW-0464">Manganese</keyword>
<dbReference type="EC" id="6.3.4.13" evidence="4 15"/>
<evidence type="ECO:0000256" key="1">
    <source>
        <dbReference type="ARBA" id="ARBA00001936"/>
    </source>
</evidence>
<dbReference type="InterPro" id="IPR020561">
    <property type="entry name" value="PRibGlycinamid_synth_ATP-grasp"/>
</dbReference>
<keyword evidence="10" id="KW-0460">Magnesium</keyword>
<dbReference type="InterPro" id="IPR011054">
    <property type="entry name" value="Rudment_hybrid_motif"/>
</dbReference>
<comment type="cofactor">
    <cofactor evidence="2">
        <name>Mg(2+)</name>
        <dbReference type="ChEBI" id="CHEBI:18420"/>
    </cofactor>
</comment>
<dbReference type="Gene3D" id="3.90.600.10">
    <property type="entry name" value="Phosphoribosylglycinamide synthetase, C-terminal domain"/>
    <property type="match status" value="1"/>
</dbReference>
<dbReference type="NCBIfam" id="TIGR00877">
    <property type="entry name" value="purD"/>
    <property type="match status" value="1"/>
</dbReference>
<dbReference type="Pfam" id="PF02844">
    <property type="entry name" value="GARS_N"/>
    <property type="match status" value="1"/>
</dbReference>
<name>A0A923S1P9_9BURK</name>
<evidence type="ECO:0000256" key="13">
    <source>
        <dbReference type="ARBA" id="ARBA00042242"/>
    </source>
</evidence>
<evidence type="ECO:0000256" key="15">
    <source>
        <dbReference type="HAMAP-Rule" id="MF_00138"/>
    </source>
</evidence>
<dbReference type="SUPFAM" id="SSF52440">
    <property type="entry name" value="PreATP-grasp domain"/>
    <property type="match status" value="1"/>
</dbReference>
<evidence type="ECO:0000256" key="3">
    <source>
        <dbReference type="ARBA" id="ARBA00005174"/>
    </source>
</evidence>
<dbReference type="AlphaFoldDB" id="A0A923S1P9"/>
<gene>
    <name evidence="15 18" type="primary">purD</name>
    <name evidence="18" type="ORF">H8R02_08700</name>
</gene>
<dbReference type="Gene3D" id="3.30.470.20">
    <property type="entry name" value="ATP-grasp fold, B domain"/>
    <property type="match status" value="1"/>
</dbReference>
<proteinExistence type="inferred from homology"/>
<dbReference type="InterPro" id="IPR000115">
    <property type="entry name" value="PRibGlycinamide_synth"/>
</dbReference>
<keyword evidence="19" id="KW-1185">Reference proteome</keyword>
<dbReference type="SUPFAM" id="SSF56059">
    <property type="entry name" value="Glutathione synthetase ATP-binding domain-like"/>
    <property type="match status" value="1"/>
</dbReference>
<protein>
    <recommendedName>
        <fullName evidence="4 15">Phosphoribosylamine--glycine ligase</fullName>
        <ecNumber evidence="4 15">6.3.4.13</ecNumber>
    </recommendedName>
    <alternativeName>
        <fullName evidence="15">GARS</fullName>
    </alternativeName>
    <alternativeName>
        <fullName evidence="13 15">Glycinamide ribonucleotide synthetase</fullName>
    </alternativeName>
    <alternativeName>
        <fullName evidence="14 15">Phosphoribosylglycinamide synthetase</fullName>
    </alternativeName>
</protein>
<dbReference type="InterPro" id="IPR020562">
    <property type="entry name" value="PRibGlycinamide_synth_N"/>
</dbReference>
<organism evidence="18 19">
    <name type="scientific">Ramlibacter albus</name>
    <dbReference type="NCBI Taxonomy" id="2079448"/>
    <lineage>
        <taxon>Bacteria</taxon>
        <taxon>Pseudomonadati</taxon>
        <taxon>Pseudomonadota</taxon>
        <taxon>Betaproteobacteria</taxon>
        <taxon>Burkholderiales</taxon>
        <taxon>Comamonadaceae</taxon>
        <taxon>Ramlibacter</taxon>
    </lineage>
</organism>
<evidence type="ECO:0000256" key="12">
    <source>
        <dbReference type="ARBA" id="ARBA00038345"/>
    </source>
</evidence>
<dbReference type="Proteomes" id="UP000596827">
    <property type="component" value="Unassembled WGS sequence"/>
</dbReference>
<keyword evidence="7 16" id="KW-0547">Nucleotide-binding</keyword>
<evidence type="ECO:0000256" key="14">
    <source>
        <dbReference type="ARBA" id="ARBA00042864"/>
    </source>
</evidence>
<dbReference type="PROSITE" id="PS50975">
    <property type="entry name" value="ATP_GRASP"/>
    <property type="match status" value="1"/>
</dbReference>
<evidence type="ECO:0000256" key="10">
    <source>
        <dbReference type="ARBA" id="ARBA00022842"/>
    </source>
</evidence>
<dbReference type="InterPro" id="IPR016185">
    <property type="entry name" value="PreATP-grasp_dom_sf"/>
</dbReference>
<comment type="similarity">
    <text evidence="12 15">Belongs to the GARS family.</text>
</comment>
<dbReference type="InterPro" id="IPR013815">
    <property type="entry name" value="ATP_grasp_subdomain_1"/>
</dbReference>
<dbReference type="FunFam" id="3.90.600.10:FF:000001">
    <property type="entry name" value="Trifunctional purine biosynthetic protein adenosine-3"/>
    <property type="match status" value="1"/>
</dbReference>
<evidence type="ECO:0000313" key="19">
    <source>
        <dbReference type="Proteomes" id="UP000596827"/>
    </source>
</evidence>
<evidence type="ECO:0000256" key="6">
    <source>
        <dbReference type="ARBA" id="ARBA00022723"/>
    </source>
</evidence>
<evidence type="ECO:0000256" key="4">
    <source>
        <dbReference type="ARBA" id="ARBA00013255"/>
    </source>
</evidence>
<dbReference type="SUPFAM" id="SSF51246">
    <property type="entry name" value="Rudiment single hybrid motif"/>
    <property type="match status" value="1"/>
</dbReference>
<dbReference type="FunFam" id="3.30.470.20:FF:000031">
    <property type="entry name" value="Phosphoribosylamine--glycine ligase"/>
    <property type="match status" value="1"/>
</dbReference>
<dbReference type="Gene3D" id="3.40.50.20">
    <property type="match status" value="1"/>
</dbReference>
<dbReference type="GO" id="GO:0005524">
    <property type="term" value="F:ATP binding"/>
    <property type="evidence" value="ECO:0007669"/>
    <property type="project" value="UniProtKB-UniRule"/>
</dbReference>
<evidence type="ECO:0000256" key="11">
    <source>
        <dbReference type="ARBA" id="ARBA00023211"/>
    </source>
</evidence>
<dbReference type="Pfam" id="PF01071">
    <property type="entry name" value="GARS_A"/>
    <property type="match status" value="1"/>
</dbReference>
<evidence type="ECO:0000259" key="17">
    <source>
        <dbReference type="PROSITE" id="PS50975"/>
    </source>
</evidence>
<dbReference type="InterPro" id="IPR020560">
    <property type="entry name" value="PRibGlycinamide_synth_C-dom"/>
</dbReference>
<keyword evidence="8 15" id="KW-0658">Purine biosynthesis</keyword>
<dbReference type="RefSeq" id="WP_187080990.1">
    <property type="nucleotide sequence ID" value="NZ_JACORU010000002.1"/>
</dbReference>
<dbReference type="HAMAP" id="MF_00138">
    <property type="entry name" value="GARS"/>
    <property type="match status" value="1"/>
</dbReference>
<dbReference type="InterPro" id="IPR037123">
    <property type="entry name" value="PRibGlycinamide_synth_C_sf"/>
</dbReference>
<dbReference type="PANTHER" id="PTHR43472:SF1">
    <property type="entry name" value="PHOSPHORIBOSYLAMINE--GLYCINE LIGASE, CHLOROPLASTIC"/>
    <property type="match status" value="1"/>
</dbReference>
<evidence type="ECO:0000256" key="7">
    <source>
        <dbReference type="ARBA" id="ARBA00022741"/>
    </source>
</evidence>
<dbReference type="GO" id="GO:0046872">
    <property type="term" value="F:metal ion binding"/>
    <property type="evidence" value="ECO:0007669"/>
    <property type="project" value="UniProtKB-KW"/>
</dbReference>
<comment type="pathway">
    <text evidence="3 15">Purine metabolism; IMP biosynthesis via de novo pathway; N(1)-(5-phospho-D-ribosyl)glycinamide from 5-phospho-alpha-D-ribose 1-diphosphate: step 2/2.</text>
</comment>
<dbReference type="Pfam" id="PF02843">
    <property type="entry name" value="GARS_C"/>
    <property type="match status" value="1"/>
</dbReference>
<evidence type="ECO:0000256" key="16">
    <source>
        <dbReference type="PROSITE-ProRule" id="PRU00409"/>
    </source>
</evidence>
<feature type="domain" description="ATP-grasp" evidence="17">
    <location>
        <begin position="107"/>
        <end position="318"/>
    </location>
</feature>
<comment type="catalytic activity">
    <reaction evidence="15">
        <text>5-phospho-beta-D-ribosylamine + glycine + ATP = N(1)-(5-phospho-beta-D-ribosyl)glycinamide + ADP + phosphate + H(+)</text>
        <dbReference type="Rhea" id="RHEA:17453"/>
        <dbReference type="ChEBI" id="CHEBI:15378"/>
        <dbReference type="ChEBI" id="CHEBI:30616"/>
        <dbReference type="ChEBI" id="CHEBI:43474"/>
        <dbReference type="ChEBI" id="CHEBI:57305"/>
        <dbReference type="ChEBI" id="CHEBI:58681"/>
        <dbReference type="ChEBI" id="CHEBI:143788"/>
        <dbReference type="ChEBI" id="CHEBI:456216"/>
        <dbReference type="EC" id="6.3.4.13"/>
    </reaction>
</comment>
<dbReference type="GO" id="GO:0004637">
    <property type="term" value="F:phosphoribosylamine-glycine ligase activity"/>
    <property type="evidence" value="ECO:0007669"/>
    <property type="project" value="UniProtKB-UniRule"/>
</dbReference>
<dbReference type="SMART" id="SM01209">
    <property type="entry name" value="GARS_A"/>
    <property type="match status" value="1"/>
</dbReference>
<keyword evidence="9 16" id="KW-0067">ATP-binding</keyword>
<comment type="caution">
    <text evidence="18">The sequence shown here is derived from an EMBL/GenBank/DDBJ whole genome shotgun (WGS) entry which is preliminary data.</text>
</comment>
<evidence type="ECO:0000313" key="18">
    <source>
        <dbReference type="EMBL" id="MBC5764525.1"/>
    </source>
</evidence>
<keyword evidence="5 15" id="KW-0436">Ligase</keyword>
<evidence type="ECO:0000256" key="2">
    <source>
        <dbReference type="ARBA" id="ARBA00001946"/>
    </source>
</evidence>
<dbReference type="GO" id="GO:0009113">
    <property type="term" value="P:purine nucleobase biosynthetic process"/>
    <property type="evidence" value="ECO:0007669"/>
    <property type="project" value="InterPro"/>
</dbReference>
<dbReference type="InterPro" id="IPR011761">
    <property type="entry name" value="ATP-grasp"/>
</dbReference>
<keyword evidence="6" id="KW-0479">Metal-binding</keyword>
<evidence type="ECO:0000256" key="8">
    <source>
        <dbReference type="ARBA" id="ARBA00022755"/>
    </source>
</evidence>
<dbReference type="PANTHER" id="PTHR43472">
    <property type="entry name" value="PHOSPHORIBOSYLAMINE--GLYCINE LIGASE"/>
    <property type="match status" value="1"/>
</dbReference>
<evidence type="ECO:0000256" key="5">
    <source>
        <dbReference type="ARBA" id="ARBA00022598"/>
    </source>
</evidence>
<dbReference type="FunFam" id="3.40.50.20:FF:000006">
    <property type="entry name" value="Phosphoribosylamine--glycine ligase, chloroplastic"/>
    <property type="match status" value="1"/>
</dbReference>
<accession>A0A923S1P9</accession>
<comment type="cofactor">
    <cofactor evidence="1">
        <name>Mn(2+)</name>
        <dbReference type="ChEBI" id="CHEBI:29035"/>
    </cofactor>
</comment>
<evidence type="ECO:0000256" key="9">
    <source>
        <dbReference type="ARBA" id="ARBA00022840"/>
    </source>
</evidence>